<name>A0A448XSJ0_9PLAT</name>
<keyword evidence="3" id="KW-1185">Reference proteome</keyword>
<dbReference type="Proteomes" id="UP000784294">
    <property type="component" value="Unassembled WGS sequence"/>
</dbReference>
<dbReference type="AlphaFoldDB" id="A0A448XSJ0"/>
<feature type="region of interest" description="Disordered" evidence="1">
    <location>
        <begin position="166"/>
        <end position="193"/>
    </location>
</feature>
<feature type="non-terminal residue" evidence="2">
    <location>
        <position position="193"/>
    </location>
</feature>
<evidence type="ECO:0000256" key="1">
    <source>
        <dbReference type="SAM" id="MobiDB-lite"/>
    </source>
</evidence>
<sequence>MSLPTITYGYTPGRPPYPLPLEWLSSVTTVPRCERYRMTQPNYRKPLGKPSMPSDSVVKLQLPWDGEGKAEDAIHFTDDVWQDFVSDDDWEDSAFDEDWEDLDSDEDELQTAIWPVSDRPLPVFGPLSPPQPSAPVAAAKPRSPSFSLRPEPQFISFSTVSQHPLQSPARVPALQSPAPVPALQSPAPVPALQ</sequence>
<dbReference type="EMBL" id="CAAALY010287089">
    <property type="protein sequence ID" value="VEL43943.1"/>
    <property type="molecule type" value="Genomic_DNA"/>
</dbReference>
<gene>
    <name evidence="2" type="ORF">PXEA_LOCUS37383</name>
</gene>
<protein>
    <submittedName>
        <fullName evidence="2">Uncharacterized protein</fullName>
    </submittedName>
</protein>
<feature type="region of interest" description="Disordered" evidence="1">
    <location>
        <begin position="124"/>
        <end position="150"/>
    </location>
</feature>
<organism evidence="2 3">
    <name type="scientific">Protopolystoma xenopodis</name>
    <dbReference type="NCBI Taxonomy" id="117903"/>
    <lineage>
        <taxon>Eukaryota</taxon>
        <taxon>Metazoa</taxon>
        <taxon>Spiralia</taxon>
        <taxon>Lophotrochozoa</taxon>
        <taxon>Platyhelminthes</taxon>
        <taxon>Monogenea</taxon>
        <taxon>Polyopisthocotylea</taxon>
        <taxon>Polystomatidea</taxon>
        <taxon>Polystomatidae</taxon>
        <taxon>Protopolystoma</taxon>
    </lineage>
</organism>
<comment type="caution">
    <text evidence="2">The sequence shown here is derived from an EMBL/GenBank/DDBJ whole genome shotgun (WGS) entry which is preliminary data.</text>
</comment>
<evidence type="ECO:0000313" key="3">
    <source>
        <dbReference type="Proteomes" id="UP000784294"/>
    </source>
</evidence>
<reference evidence="2" key="1">
    <citation type="submission" date="2018-11" db="EMBL/GenBank/DDBJ databases">
        <authorList>
            <consortium name="Pathogen Informatics"/>
        </authorList>
    </citation>
    <scope>NUCLEOTIDE SEQUENCE</scope>
</reference>
<accession>A0A448XSJ0</accession>
<evidence type="ECO:0000313" key="2">
    <source>
        <dbReference type="EMBL" id="VEL43943.1"/>
    </source>
</evidence>
<proteinExistence type="predicted"/>